<feature type="transmembrane region" description="Helical" evidence="7">
    <location>
        <begin position="241"/>
        <end position="259"/>
    </location>
</feature>
<feature type="binding site" evidence="7">
    <location>
        <position position="138"/>
    </location>
    <ligand>
        <name>a 1,2-diacyl-sn-glycero-3-phospho-(1'-sn-glycerol)</name>
        <dbReference type="ChEBI" id="CHEBI:64716"/>
    </ligand>
</feature>
<keyword evidence="5 7" id="KW-1133">Transmembrane helix</keyword>
<dbReference type="EMBL" id="FLYE01000023">
    <property type="protein sequence ID" value="SCA56716.1"/>
    <property type="molecule type" value="Genomic_DNA"/>
</dbReference>
<feature type="transmembrane region" description="Helical" evidence="7">
    <location>
        <begin position="173"/>
        <end position="190"/>
    </location>
</feature>
<keyword evidence="8" id="KW-0328">Glycosyltransferase</keyword>
<dbReference type="EC" id="2.5.1.145" evidence="7"/>
<keyword evidence="9" id="KW-1185">Reference proteome</keyword>
<feature type="transmembrane region" description="Helical" evidence="7">
    <location>
        <begin position="20"/>
        <end position="36"/>
    </location>
</feature>
<evidence type="ECO:0000256" key="2">
    <source>
        <dbReference type="ARBA" id="ARBA00022475"/>
    </source>
</evidence>
<dbReference type="Proteomes" id="UP000231658">
    <property type="component" value="Unassembled WGS sequence"/>
</dbReference>
<comment type="subcellular location">
    <subcellularLocation>
        <location evidence="7">Cell membrane</location>
        <topology evidence="7">Multi-pass membrane protein</topology>
    </subcellularLocation>
</comment>
<keyword evidence="6 7" id="KW-0472">Membrane</keyword>
<evidence type="ECO:0000313" key="9">
    <source>
        <dbReference type="Proteomes" id="UP000231658"/>
    </source>
</evidence>
<comment type="catalytic activity">
    <reaction evidence="7">
        <text>L-cysteinyl-[prolipoprotein] + a 1,2-diacyl-sn-glycero-3-phospho-(1'-sn-glycerol) = an S-1,2-diacyl-sn-glyceryl-L-cysteinyl-[prolipoprotein] + sn-glycerol 1-phosphate + H(+)</text>
        <dbReference type="Rhea" id="RHEA:56712"/>
        <dbReference type="Rhea" id="RHEA-COMP:14679"/>
        <dbReference type="Rhea" id="RHEA-COMP:14680"/>
        <dbReference type="ChEBI" id="CHEBI:15378"/>
        <dbReference type="ChEBI" id="CHEBI:29950"/>
        <dbReference type="ChEBI" id="CHEBI:57685"/>
        <dbReference type="ChEBI" id="CHEBI:64716"/>
        <dbReference type="ChEBI" id="CHEBI:140658"/>
        <dbReference type="EC" id="2.5.1.145"/>
    </reaction>
</comment>
<comment type="pathway">
    <text evidence="7">Protein modification; lipoprotein biosynthesis (diacylglyceryl transfer).</text>
</comment>
<comment type="function">
    <text evidence="7">Catalyzes the transfer of the diacylglyceryl group from phosphatidylglycerol to the sulfhydryl group of the N-terminal cysteine of a prolipoprotein, the first step in the formation of mature lipoproteins.</text>
</comment>
<dbReference type="UniPathway" id="UPA00664"/>
<feature type="transmembrane region" description="Helical" evidence="7">
    <location>
        <begin position="95"/>
        <end position="112"/>
    </location>
</feature>
<feature type="transmembrane region" description="Helical" evidence="7">
    <location>
        <begin position="202"/>
        <end position="221"/>
    </location>
</feature>
<keyword evidence="3 7" id="KW-0808">Transferase</keyword>
<dbReference type="AlphaFoldDB" id="A0A1C3RHF8"/>
<keyword evidence="2 7" id="KW-1003">Cell membrane</keyword>
<dbReference type="PROSITE" id="PS01311">
    <property type="entry name" value="LGT"/>
    <property type="match status" value="1"/>
</dbReference>
<evidence type="ECO:0000256" key="5">
    <source>
        <dbReference type="ARBA" id="ARBA00022989"/>
    </source>
</evidence>
<reference evidence="8 9" key="1">
    <citation type="submission" date="2016-07" db="EMBL/GenBank/DDBJ databases">
        <authorList>
            <person name="Lefevre C.T."/>
        </authorList>
    </citation>
    <scope>NUCLEOTIDE SEQUENCE [LARGE SCALE GENOMIC DNA]</scope>
    <source>
        <strain evidence="8">PR1</strain>
    </source>
</reference>
<dbReference type="STRING" id="1867952.MTBPR1_30086"/>
<keyword evidence="4 7" id="KW-0812">Transmembrane</keyword>
<dbReference type="PANTHER" id="PTHR30589">
    <property type="entry name" value="PROLIPOPROTEIN DIACYLGLYCERYL TRANSFERASE"/>
    <property type="match status" value="1"/>
</dbReference>
<evidence type="ECO:0000313" key="8">
    <source>
        <dbReference type="EMBL" id="SCA56716.1"/>
    </source>
</evidence>
<evidence type="ECO:0000256" key="3">
    <source>
        <dbReference type="ARBA" id="ARBA00022679"/>
    </source>
</evidence>
<evidence type="ECO:0000256" key="1">
    <source>
        <dbReference type="ARBA" id="ARBA00007150"/>
    </source>
</evidence>
<dbReference type="HAMAP" id="MF_01147">
    <property type="entry name" value="Lgt"/>
    <property type="match status" value="1"/>
</dbReference>
<feature type="transmembrane region" description="Helical" evidence="7">
    <location>
        <begin position="56"/>
        <end position="75"/>
    </location>
</feature>
<dbReference type="GO" id="GO:0008961">
    <property type="term" value="F:phosphatidylglycerol-prolipoprotein diacylglyceryl transferase activity"/>
    <property type="evidence" value="ECO:0007669"/>
    <property type="project" value="UniProtKB-UniRule"/>
</dbReference>
<keyword evidence="8" id="KW-0449">Lipoprotein</keyword>
<evidence type="ECO:0000256" key="4">
    <source>
        <dbReference type="ARBA" id="ARBA00022692"/>
    </source>
</evidence>
<dbReference type="PANTHER" id="PTHR30589:SF0">
    <property type="entry name" value="PHOSPHATIDYLGLYCEROL--PROLIPOPROTEIN DIACYLGLYCERYL TRANSFERASE"/>
    <property type="match status" value="1"/>
</dbReference>
<protein>
    <recommendedName>
        <fullName evidence="7">Phosphatidylglycerol--prolipoprotein diacylglyceryl transferase</fullName>
        <ecNumber evidence="7">2.5.1.145</ecNumber>
    </recommendedName>
</protein>
<feature type="transmembrane region" description="Helical" evidence="7">
    <location>
        <begin position="119"/>
        <end position="140"/>
    </location>
</feature>
<dbReference type="OrthoDB" id="871140at2"/>
<dbReference type="NCBIfam" id="TIGR00544">
    <property type="entry name" value="lgt"/>
    <property type="match status" value="1"/>
</dbReference>
<accession>A0A1C3RHF8</accession>
<sequence>MPFPDIDPILIQIGPFAIRWYALAYIAGLMLGWAYIKCMCERFKHPITRDNLDDYLFWVVLGVVLGGRFGYVLFYNLDFYINNPLAALQVWKGGMSFHGGFIGVVMATYLFARKHKIEVMLLADLVAIAAPIGLFFGRVANFINGELYGRVTDAPWGVIFPNGGEFPRHPSQLYEAALEGIILFIFLNMLVRFSMIRTRRGLLTGVFLIGYGLARTIVELFRQPDSHIGFLTGGTTMGQWLSIPMIIIGALLIGSAIFYKGTSNQKEVS</sequence>
<evidence type="ECO:0000256" key="7">
    <source>
        <dbReference type="HAMAP-Rule" id="MF_01147"/>
    </source>
</evidence>
<dbReference type="GO" id="GO:0005886">
    <property type="term" value="C:plasma membrane"/>
    <property type="evidence" value="ECO:0007669"/>
    <property type="project" value="UniProtKB-SubCell"/>
</dbReference>
<evidence type="ECO:0000256" key="6">
    <source>
        <dbReference type="ARBA" id="ARBA00023136"/>
    </source>
</evidence>
<dbReference type="InterPro" id="IPR001640">
    <property type="entry name" value="Lgt"/>
</dbReference>
<dbReference type="Pfam" id="PF01790">
    <property type="entry name" value="LGT"/>
    <property type="match status" value="1"/>
</dbReference>
<comment type="similarity">
    <text evidence="1 7">Belongs to the Lgt family.</text>
</comment>
<dbReference type="GO" id="GO:0042158">
    <property type="term" value="P:lipoprotein biosynthetic process"/>
    <property type="evidence" value="ECO:0007669"/>
    <property type="project" value="UniProtKB-UniRule"/>
</dbReference>
<gene>
    <name evidence="7 8" type="primary">lgt</name>
    <name evidence="8" type="ORF">MTBPR1_30086</name>
</gene>
<proteinExistence type="inferred from homology"/>
<dbReference type="RefSeq" id="WP_069188796.1">
    <property type="nucleotide sequence ID" value="NZ_FLYE01000023.1"/>
</dbReference>
<organism evidence="8 9">
    <name type="scientific">Candidatus Terasakiella magnetica</name>
    <dbReference type="NCBI Taxonomy" id="1867952"/>
    <lineage>
        <taxon>Bacteria</taxon>
        <taxon>Pseudomonadati</taxon>
        <taxon>Pseudomonadota</taxon>
        <taxon>Alphaproteobacteria</taxon>
        <taxon>Rhodospirillales</taxon>
        <taxon>Terasakiellaceae</taxon>
        <taxon>Terasakiella</taxon>
    </lineage>
</organism>
<name>A0A1C3RHF8_9PROT</name>